<keyword evidence="2" id="KW-1185">Reference proteome</keyword>
<sequence>MEQAAAAGGVGDDNVWDQQQHKIEQTVTVTAPLAPEQVRAAAMNLGPLNKETAIQWVAECLDQTGWTIPDCQAVAQANCNSGDWSVIKAALDNGQTVEDNLYGWTRRILTALSGAWIVSRLYFWEVQKPGESPEAYIQRKQLLGCASGLIPHLGNGDYNFDDLGLKTTLIEGLTASIKVILGPVDDAIQWPELRTRI</sequence>
<evidence type="ECO:0000313" key="2">
    <source>
        <dbReference type="Proteomes" id="UP000050525"/>
    </source>
</evidence>
<gene>
    <name evidence="1" type="ORF">Y1Q_0010040</name>
</gene>
<dbReference type="EMBL" id="AKHW03002536">
    <property type="protein sequence ID" value="KYO38092.1"/>
    <property type="molecule type" value="Genomic_DNA"/>
</dbReference>
<comment type="caution">
    <text evidence="1">The sequence shown here is derived from an EMBL/GenBank/DDBJ whole genome shotgun (WGS) entry which is preliminary data.</text>
</comment>
<evidence type="ECO:0000313" key="1">
    <source>
        <dbReference type="EMBL" id="KYO38092.1"/>
    </source>
</evidence>
<name>A0A151NMN3_ALLMI</name>
<protein>
    <submittedName>
        <fullName evidence="1">Uncharacterized protein</fullName>
    </submittedName>
</protein>
<proteinExistence type="predicted"/>
<accession>A0A151NMN3</accession>
<organism evidence="1 2">
    <name type="scientific">Alligator mississippiensis</name>
    <name type="common">American alligator</name>
    <dbReference type="NCBI Taxonomy" id="8496"/>
    <lineage>
        <taxon>Eukaryota</taxon>
        <taxon>Metazoa</taxon>
        <taxon>Chordata</taxon>
        <taxon>Craniata</taxon>
        <taxon>Vertebrata</taxon>
        <taxon>Euteleostomi</taxon>
        <taxon>Archelosauria</taxon>
        <taxon>Archosauria</taxon>
        <taxon>Crocodylia</taxon>
        <taxon>Alligatoridae</taxon>
        <taxon>Alligatorinae</taxon>
        <taxon>Alligator</taxon>
    </lineage>
</organism>
<dbReference type="AlphaFoldDB" id="A0A151NMN3"/>
<dbReference type="Proteomes" id="UP000050525">
    <property type="component" value="Unassembled WGS sequence"/>
</dbReference>
<reference evidence="1 2" key="1">
    <citation type="journal article" date="2012" name="Genome Biol.">
        <title>Sequencing three crocodilian genomes to illuminate the evolution of archosaurs and amniotes.</title>
        <authorList>
            <person name="St John J.A."/>
            <person name="Braun E.L."/>
            <person name="Isberg S.R."/>
            <person name="Miles L.G."/>
            <person name="Chong A.Y."/>
            <person name="Gongora J."/>
            <person name="Dalzell P."/>
            <person name="Moran C."/>
            <person name="Bed'hom B."/>
            <person name="Abzhanov A."/>
            <person name="Burgess S.C."/>
            <person name="Cooksey A.M."/>
            <person name="Castoe T.A."/>
            <person name="Crawford N.G."/>
            <person name="Densmore L.D."/>
            <person name="Drew J.C."/>
            <person name="Edwards S.V."/>
            <person name="Faircloth B.C."/>
            <person name="Fujita M.K."/>
            <person name="Greenwold M.J."/>
            <person name="Hoffmann F.G."/>
            <person name="Howard J.M."/>
            <person name="Iguchi T."/>
            <person name="Janes D.E."/>
            <person name="Khan S.Y."/>
            <person name="Kohno S."/>
            <person name="de Koning A.J."/>
            <person name="Lance S.L."/>
            <person name="McCarthy F.M."/>
            <person name="McCormack J.E."/>
            <person name="Merchant M.E."/>
            <person name="Peterson D.G."/>
            <person name="Pollock D.D."/>
            <person name="Pourmand N."/>
            <person name="Raney B.J."/>
            <person name="Roessler K.A."/>
            <person name="Sanford J.R."/>
            <person name="Sawyer R.H."/>
            <person name="Schmidt C.J."/>
            <person name="Triplett E.W."/>
            <person name="Tuberville T.D."/>
            <person name="Venegas-Anaya M."/>
            <person name="Howard J.T."/>
            <person name="Jarvis E.D."/>
            <person name="Guillette L.J.Jr."/>
            <person name="Glenn T.C."/>
            <person name="Green R.E."/>
            <person name="Ray D.A."/>
        </authorList>
    </citation>
    <scope>NUCLEOTIDE SEQUENCE [LARGE SCALE GENOMIC DNA]</scope>
    <source>
        <strain evidence="1">KSC_2009_1</strain>
    </source>
</reference>